<accession>A0A1B2F3B1</accession>
<evidence type="ECO:0008006" key="3">
    <source>
        <dbReference type="Google" id="ProtNLM"/>
    </source>
</evidence>
<feature type="compositionally biased region" description="Low complexity" evidence="1">
    <location>
        <begin position="23"/>
        <end position="33"/>
    </location>
</feature>
<sequence>MTRTSIYDRISAKREAQEEAARLAKLAAAASEPEPQPEPEPAALRETTSRFTFGGFDLVFPDGFRFRDIQTVIEHEGEPVSLRIRRRDVRAKQSLEQLFDASIRALRETSPQLRVIRQRDSSLAGNAAKVLDFHFTVGHEQRHGRLIGALVPVEGCDEVQWLDISCVIDPAKPSLSLWLAEFDTMLAGLIGH</sequence>
<dbReference type="Gene3D" id="3.40.1000.10">
    <property type="entry name" value="Mog1/PsbP, alpha/beta/alpha sandwich"/>
    <property type="match status" value="1"/>
</dbReference>
<proteinExistence type="predicted"/>
<gene>
    <name evidence="2" type="ORF">IEC33019_1096</name>
</gene>
<name>A0A1B2F3B1_PSEPU</name>
<dbReference type="RefSeq" id="WP_070091465.1">
    <property type="nucleotide sequence ID" value="NZ_CP016634.1"/>
</dbReference>
<dbReference type="SUPFAM" id="SSF55724">
    <property type="entry name" value="Mog1p/PsbP-like"/>
    <property type="match status" value="1"/>
</dbReference>
<dbReference type="InterPro" id="IPR016123">
    <property type="entry name" value="Mog1/PsbP_a/b/a-sand"/>
</dbReference>
<evidence type="ECO:0000256" key="1">
    <source>
        <dbReference type="SAM" id="MobiDB-lite"/>
    </source>
</evidence>
<dbReference type="EMBL" id="CP016634">
    <property type="protein sequence ID" value="ANY86667.1"/>
    <property type="molecule type" value="Genomic_DNA"/>
</dbReference>
<organism evidence="2">
    <name type="scientific">Pseudomonas putida</name>
    <name type="common">Arthrobacter siderocapsulatus</name>
    <dbReference type="NCBI Taxonomy" id="303"/>
    <lineage>
        <taxon>Bacteria</taxon>
        <taxon>Pseudomonadati</taxon>
        <taxon>Pseudomonadota</taxon>
        <taxon>Gammaproteobacteria</taxon>
        <taxon>Pseudomonadales</taxon>
        <taxon>Pseudomonadaceae</taxon>
        <taxon>Pseudomonas</taxon>
    </lineage>
</organism>
<dbReference type="AlphaFoldDB" id="A0A1B2F3B1"/>
<protein>
    <recommendedName>
        <fullName evidence="3">DUF1795 domain-containing protein</fullName>
    </recommendedName>
</protein>
<reference evidence="2" key="1">
    <citation type="submission" date="2016-07" db="EMBL/GenBank/DDBJ databases">
        <title>New class B carbapenemase carried by novel plasmid in Pseudomonas putida enviromental strain in eastern Amazonia.</title>
        <authorList>
            <person name="Souza C.O."/>
            <person name="Lima K.V."/>
            <person name="Brasiliense D.M."/>
            <person name="Perez-Chaparro P.J."/>
            <person name="Mamizuka E.M."/>
            <person name="Lima M.O."/>
            <person name="Lima L.N."/>
            <person name="McCulloch J.A."/>
        </authorList>
    </citation>
    <scope>NUCLEOTIDE SEQUENCE [LARGE SCALE GENOMIC DNA]</scope>
    <source>
        <strain evidence="2">IEC33019</strain>
    </source>
</reference>
<evidence type="ECO:0000313" key="2">
    <source>
        <dbReference type="EMBL" id="ANY86667.1"/>
    </source>
</evidence>
<feature type="region of interest" description="Disordered" evidence="1">
    <location>
        <begin position="21"/>
        <end position="42"/>
    </location>
</feature>